<dbReference type="PANTHER" id="PTHR11200:SF275">
    <property type="entry name" value="LD06095P"/>
    <property type="match status" value="1"/>
</dbReference>
<dbReference type="SUPFAM" id="SSF56219">
    <property type="entry name" value="DNase I-like"/>
    <property type="match status" value="1"/>
</dbReference>
<dbReference type="Pfam" id="PF22669">
    <property type="entry name" value="Exo_endo_phos2"/>
    <property type="match status" value="2"/>
</dbReference>
<keyword evidence="2" id="KW-0378">Hydrolase</keyword>
<proteinExistence type="predicted"/>
<dbReference type="PANTHER" id="PTHR11200">
    <property type="entry name" value="INOSITOL 5-PHOSPHATASE"/>
    <property type="match status" value="1"/>
</dbReference>
<feature type="domain" description="Inositol polyphosphate-related phosphatase" evidence="1">
    <location>
        <begin position="124"/>
        <end position="570"/>
    </location>
</feature>
<evidence type="ECO:0000313" key="2">
    <source>
        <dbReference type="EMBL" id="CCC51504.1"/>
    </source>
</evidence>
<dbReference type="OMA" id="VVCTQEN"/>
<dbReference type="Gene3D" id="3.60.10.10">
    <property type="entry name" value="Endonuclease/exonuclease/phosphatase"/>
    <property type="match status" value="1"/>
</dbReference>
<gene>
    <name evidence="2" type="ORF">TVY486_1005550</name>
</gene>
<sequence length="574" mass="64542">MKDSDSCPSCFEMSDREVETPKLTCGQYFPTLSSFKCSGILSESRVSEPNPLQPSDAFRKCVKRPHFTAPTPLDAIVVSAAAESMVSYYLDREKDSQHHVPFLIQKETFPVPSLPNMYVWAPGRPLRIAYITWNMSHKKPDFLGISNHCIRPNAHIVVVCTQENGVYCGVARSQQREWLRHVSGICLKNMYDLVSSNTLWYTQLLVFARRELMPYIHCVEKSQVRTGFMNGLGGKRGGVAIALALSMTRHKGSTSTTVFDTRSFGREVQRGFFAMSSSHHSAAVSHSSLPDKHVEGRRIRPKNNAQFITFLFVGAHLSSRQDGVLERNRDYRHIVSRLRVGLEGHNKAFHVRLAAKGNIQAVEAEADAESRSTLMDGINSWRSSVTEAVSAFPSRPGQCTTAASYMEEISGGFPATNLLSYQDEAPAPDYRDATNEFDLTFFGGDLNYRLKGTRRAVENIINDKKSVRSVLVLNDQLNLERMKGTVFHGFEEGNLFFRPTYRYEVGCDRYDPTHKKECIPSYCDRVLYKKPKGSSACSISIRLYTDVRNVRSSNHRPVVAVFEVQTLAVVPFSS</sequence>
<organism evidence="2">
    <name type="scientific">Trypanosoma vivax (strain Y486)</name>
    <dbReference type="NCBI Taxonomy" id="1055687"/>
    <lineage>
        <taxon>Eukaryota</taxon>
        <taxon>Discoba</taxon>
        <taxon>Euglenozoa</taxon>
        <taxon>Kinetoplastea</taxon>
        <taxon>Metakinetoplastina</taxon>
        <taxon>Trypanosomatida</taxon>
        <taxon>Trypanosomatidae</taxon>
        <taxon>Trypanosoma</taxon>
        <taxon>Duttonella</taxon>
    </lineage>
</organism>
<dbReference type="EMBL" id="HE573026">
    <property type="protein sequence ID" value="CCC51504.1"/>
    <property type="molecule type" value="Genomic_DNA"/>
</dbReference>
<accession>G0U6K0</accession>
<dbReference type="InterPro" id="IPR036691">
    <property type="entry name" value="Endo/exonu/phosph_ase_sf"/>
</dbReference>
<keyword evidence="2" id="KW-0269">Exonuclease</keyword>
<dbReference type="SMART" id="SM00128">
    <property type="entry name" value="IPPc"/>
    <property type="match status" value="1"/>
</dbReference>
<keyword evidence="2" id="KW-0255">Endonuclease</keyword>
<dbReference type="VEuPathDB" id="TriTrypDB:TvY486_1005550"/>
<dbReference type="GO" id="GO:0004527">
    <property type="term" value="F:exonuclease activity"/>
    <property type="evidence" value="ECO:0007669"/>
    <property type="project" value="UniProtKB-KW"/>
</dbReference>
<reference evidence="2" key="1">
    <citation type="journal article" date="2012" name="Proc. Natl. Acad. Sci. U.S.A.">
        <title>Antigenic diversity is generated by distinct evolutionary mechanisms in African trypanosome species.</title>
        <authorList>
            <person name="Jackson A.P."/>
            <person name="Berry A."/>
            <person name="Aslett M."/>
            <person name="Allison H.C."/>
            <person name="Burton P."/>
            <person name="Vavrova-Anderson J."/>
            <person name="Brown R."/>
            <person name="Browne H."/>
            <person name="Corton N."/>
            <person name="Hauser H."/>
            <person name="Gamble J."/>
            <person name="Gilderthorp R."/>
            <person name="Marcello L."/>
            <person name="McQuillan J."/>
            <person name="Otto T.D."/>
            <person name="Quail M.A."/>
            <person name="Sanders M.J."/>
            <person name="van Tonder A."/>
            <person name="Ginger M.L."/>
            <person name="Field M.C."/>
            <person name="Barry J.D."/>
            <person name="Hertz-Fowler C."/>
            <person name="Berriman M."/>
        </authorList>
    </citation>
    <scope>NUCLEOTIDE SEQUENCE</scope>
    <source>
        <strain evidence="2">Y486</strain>
    </source>
</reference>
<dbReference type="InterPro" id="IPR000300">
    <property type="entry name" value="IPPc"/>
</dbReference>
<evidence type="ECO:0000259" key="1">
    <source>
        <dbReference type="SMART" id="SM00128"/>
    </source>
</evidence>
<name>G0U6K0_TRYVY</name>
<dbReference type="AlphaFoldDB" id="G0U6K0"/>
<dbReference type="GO" id="GO:0046856">
    <property type="term" value="P:phosphatidylinositol dephosphorylation"/>
    <property type="evidence" value="ECO:0007669"/>
    <property type="project" value="InterPro"/>
</dbReference>
<dbReference type="InterPro" id="IPR046985">
    <property type="entry name" value="IP5"/>
</dbReference>
<dbReference type="GO" id="GO:0004439">
    <property type="term" value="F:phosphatidylinositol-4,5-bisphosphate 5-phosphatase activity"/>
    <property type="evidence" value="ECO:0007669"/>
    <property type="project" value="TreeGrafter"/>
</dbReference>
<protein>
    <submittedName>
        <fullName evidence="2">Putative endonuclease/exonuclease/phosphatase</fullName>
    </submittedName>
</protein>
<dbReference type="GO" id="GO:0004519">
    <property type="term" value="F:endonuclease activity"/>
    <property type="evidence" value="ECO:0007669"/>
    <property type="project" value="UniProtKB-KW"/>
</dbReference>
<keyword evidence="2" id="KW-0540">Nuclease</keyword>